<evidence type="ECO:0000256" key="4">
    <source>
        <dbReference type="ARBA" id="ARBA00022452"/>
    </source>
</evidence>
<dbReference type="HOGENOM" id="CLU_012817_15_0_7"/>
<dbReference type="InterPro" id="IPR003423">
    <property type="entry name" value="OMP_efflux"/>
</dbReference>
<dbReference type="SUPFAM" id="SSF56954">
    <property type="entry name" value="Outer membrane efflux proteins (OEP)"/>
    <property type="match status" value="1"/>
</dbReference>
<dbReference type="PANTHER" id="PTHR30026">
    <property type="entry name" value="OUTER MEMBRANE PROTEIN TOLC"/>
    <property type="match status" value="1"/>
</dbReference>
<dbReference type="KEGG" id="dps:DP0373"/>
<dbReference type="GO" id="GO:0015288">
    <property type="term" value="F:porin activity"/>
    <property type="evidence" value="ECO:0007669"/>
    <property type="project" value="TreeGrafter"/>
</dbReference>
<dbReference type="OrthoDB" id="9769048at2"/>
<evidence type="ECO:0000313" key="10">
    <source>
        <dbReference type="Proteomes" id="UP000000602"/>
    </source>
</evidence>
<evidence type="ECO:0000256" key="6">
    <source>
        <dbReference type="ARBA" id="ARBA00023136"/>
    </source>
</evidence>
<evidence type="ECO:0000256" key="1">
    <source>
        <dbReference type="ARBA" id="ARBA00004442"/>
    </source>
</evidence>
<dbReference type="GO" id="GO:0009279">
    <property type="term" value="C:cell outer membrane"/>
    <property type="evidence" value="ECO:0007669"/>
    <property type="project" value="UniProtKB-SubCell"/>
</dbReference>
<proteinExistence type="inferred from homology"/>
<evidence type="ECO:0000256" key="8">
    <source>
        <dbReference type="SAM" id="Phobius"/>
    </source>
</evidence>
<keyword evidence="8" id="KW-1133">Transmembrane helix</keyword>
<sequence length="476" mass="54013">MRKNRQSPLRGIDGCRRAVWHLTLFPEIKGWDVLLLFNDLRNGLMNMLRNKKFFLLPATLFCLLNLLTLAQAETPVDHLHLLLKEALSHNLEIASLEEKTRALQLEAPSAGSLSDPRITLALVNLPTDSFSFRQENMTQKQLGIAQGLPWFGVLSLKEKNAELRARQQEELTRAKRLSVARDLKLAWYDLALVQEKLKSNEQIHKLVRQLLVVSETRYAAGKGLQQDVLFAQVQLSELQNDKISLGIERNSLQDRIGNLLDRDDLYRGTAPAYTLDDQLSLNQESLVAQSLERNPSVVSQKLAIIIAKNKVKLAEKAYMPNMDLRLAYGQRDSSDTMPRSDFVSAGITFTVPLWQSRRQDSQLGGSKRRVRSARYTLESLEKSLPHRVDGLVTVINESFKNYRLYSKGIEMQAEQLARASLAAYSVGSVEFLTMLNAEIKQEKVKLAAKRYLYKIYKKNAELEELVGQPVSIGREV</sequence>
<keyword evidence="3" id="KW-0813">Transport</keyword>
<gene>
    <name evidence="9" type="ordered locus">DP0373</name>
</gene>
<protein>
    <submittedName>
        <fullName evidence="9">Related to outer membrane protein TolC [Precursor]</fullName>
    </submittedName>
</protein>
<dbReference type="eggNOG" id="COG1538">
    <property type="taxonomic scope" value="Bacteria"/>
</dbReference>
<feature type="transmembrane region" description="Helical" evidence="8">
    <location>
        <begin position="53"/>
        <end position="72"/>
    </location>
</feature>
<dbReference type="GO" id="GO:0015562">
    <property type="term" value="F:efflux transmembrane transporter activity"/>
    <property type="evidence" value="ECO:0007669"/>
    <property type="project" value="InterPro"/>
</dbReference>
<evidence type="ECO:0000256" key="5">
    <source>
        <dbReference type="ARBA" id="ARBA00022692"/>
    </source>
</evidence>
<dbReference type="InterPro" id="IPR051906">
    <property type="entry name" value="TolC-like"/>
</dbReference>
<keyword evidence="5 8" id="KW-0812">Transmembrane</keyword>
<dbReference type="STRING" id="177439.DP0373"/>
<keyword evidence="6 8" id="KW-0472">Membrane</keyword>
<dbReference type="Proteomes" id="UP000000602">
    <property type="component" value="Chromosome"/>
</dbReference>
<dbReference type="PANTHER" id="PTHR30026:SF20">
    <property type="entry name" value="OUTER MEMBRANE PROTEIN TOLC"/>
    <property type="match status" value="1"/>
</dbReference>
<organism evidence="9 10">
    <name type="scientific">Desulfotalea psychrophila (strain LSv54 / DSM 12343)</name>
    <dbReference type="NCBI Taxonomy" id="177439"/>
    <lineage>
        <taxon>Bacteria</taxon>
        <taxon>Pseudomonadati</taxon>
        <taxon>Thermodesulfobacteriota</taxon>
        <taxon>Desulfobulbia</taxon>
        <taxon>Desulfobulbales</taxon>
        <taxon>Desulfocapsaceae</taxon>
        <taxon>Desulfotalea</taxon>
    </lineage>
</organism>
<keyword evidence="10" id="KW-1185">Reference proteome</keyword>
<dbReference type="AlphaFoldDB" id="Q6ARC2"/>
<accession>Q6ARC2</accession>
<reference evidence="10" key="1">
    <citation type="journal article" date="2004" name="Environ. Microbiol.">
        <title>The genome of Desulfotalea psychrophila, a sulfate-reducing bacterium from permanently cold Arctic sediments.</title>
        <authorList>
            <person name="Rabus R."/>
            <person name="Ruepp A."/>
            <person name="Frickey T."/>
            <person name="Rattei T."/>
            <person name="Fartmann B."/>
            <person name="Stark M."/>
            <person name="Bauer M."/>
            <person name="Zibat A."/>
            <person name="Lombardot T."/>
            <person name="Becker I."/>
            <person name="Amann J."/>
            <person name="Gellner K."/>
            <person name="Teeling H."/>
            <person name="Leuschner W.D."/>
            <person name="Gloeckner F.-O."/>
            <person name="Lupas A.N."/>
            <person name="Amann R."/>
            <person name="Klenk H.-P."/>
        </authorList>
    </citation>
    <scope>NUCLEOTIDE SEQUENCE [LARGE SCALE GENOMIC DNA]</scope>
    <source>
        <strain evidence="10">DSM 12343 / LSv54</strain>
    </source>
</reference>
<keyword evidence="4" id="KW-1134">Transmembrane beta strand</keyword>
<evidence type="ECO:0000256" key="2">
    <source>
        <dbReference type="ARBA" id="ARBA00007613"/>
    </source>
</evidence>
<comment type="similarity">
    <text evidence="2">Belongs to the outer membrane factor (OMF) (TC 1.B.17) family.</text>
</comment>
<dbReference type="GO" id="GO:1990281">
    <property type="term" value="C:efflux pump complex"/>
    <property type="evidence" value="ECO:0007669"/>
    <property type="project" value="TreeGrafter"/>
</dbReference>
<dbReference type="Pfam" id="PF02321">
    <property type="entry name" value="OEP"/>
    <property type="match status" value="2"/>
</dbReference>
<dbReference type="Gene3D" id="1.20.1600.10">
    <property type="entry name" value="Outer membrane efflux proteins (OEP)"/>
    <property type="match status" value="1"/>
</dbReference>
<name>Q6ARC2_DESPS</name>
<evidence type="ECO:0000313" key="9">
    <source>
        <dbReference type="EMBL" id="CAG35102.1"/>
    </source>
</evidence>
<keyword evidence="7" id="KW-0998">Cell outer membrane</keyword>
<dbReference type="EMBL" id="CR522870">
    <property type="protein sequence ID" value="CAG35102.1"/>
    <property type="molecule type" value="Genomic_DNA"/>
</dbReference>
<evidence type="ECO:0000256" key="7">
    <source>
        <dbReference type="ARBA" id="ARBA00023237"/>
    </source>
</evidence>
<comment type="subcellular location">
    <subcellularLocation>
        <location evidence="1">Cell outer membrane</location>
    </subcellularLocation>
</comment>
<evidence type="ECO:0000256" key="3">
    <source>
        <dbReference type="ARBA" id="ARBA00022448"/>
    </source>
</evidence>